<sequence>MAAKKRRLAAQSLSKALQQALKQLVVCGLFQVRLTLGLQRLLVMDLWVMLNVFA</sequence>
<evidence type="ECO:0000313" key="2">
    <source>
        <dbReference type="Proteomes" id="UP001297581"/>
    </source>
</evidence>
<proteinExistence type="predicted"/>
<dbReference type="EMBL" id="JAKUDL010000002">
    <property type="protein sequence ID" value="MCH4294040.1"/>
    <property type="molecule type" value="Genomic_DNA"/>
</dbReference>
<keyword evidence="2" id="KW-1185">Reference proteome</keyword>
<dbReference type="Proteomes" id="UP001297581">
    <property type="component" value="Unassembled WGS sequence"/>
</dbReference>
<dbReference type="AlphaFoldDB" id="A0AAJ1BFW4"/>
<reference evidence="1 2" key="1">
    <citation type="submission" date="2022-02" db="EMBL/GenBank/DDBJ databases">
        <title>The genome sequence of Shewanella sp. 3B26.</title>
        <authorList>
            <person name="Du J."/>
        </authorList>
    </citation>
    <scope>NUCLEOTIDE SEQUENCE [LARGE SCALE GENOMIC DNA]</scope>
    <source>
        <strain evidence="1 2">3B26</strain>
    </source>
</reference>
<organism evidence="1 2">
    <name type="scientific">Shewanella zhuhaiensis</name>
    <dbReference type="NCBI Taxonomy" id="2919576"/>
    <lineage>
        <taxon>Bacteria</taxon>
        <taxon>Pseudomonadati</taxon>
        <taxon>Pseudomonadota</taxon>
        <taxon>Gammaproteobacteria</taxon>
        <taxon>Alteromonadales</taxon>
        <taxon>Shewanellaceae</taxon>
        <taxon>Shewanella</taxon>
    </lineage>
</organism>
<name>A0AAJ1BFW4_9GAMM</name>
<accession>A0AAJ1BFW4</accession>
<gene>
    <name evidence="1" type="ORF">MJ923_06950</name>
</gene>
<evidence type="ECO:0000313" key="1">
    <source>
        <dbReference type="EMBL" id="MCH4294040.1"/>
    </source>
</evidence>
<dbReference type="RefSeq" id="WP_240590473.1">
    <property type="nucleotide sequence ID" value="NZ_JAKUDL010000002.1"/>
</dbReference>
<protein>
    <submittedName>
        <fullName evidence="1">Uncharacterized protein</fullName>
    </submittedName>
</protein>
<comment type="caution">
    <text evidence="1">The sequence shown here is derived from an EMBL/GenBank/DDBJ whole genome shotgun (WGS) entry which is preliminary data.</text>
</comment>